<feature type="region of interest" description="Disordered" evidence="2">
    <location>
        <begin position="1"/>
        <end position="25"/>
    </location>
</feature>
<dbReference type="EMBL" id="FTOM01000008">
    <property type="protein sequence ID" value="SIS87776.1"/>
    <property type="molecule type" value="Genomic_DNA"/>
</dbReference>
<dbReference type="Gene3D" id="2.30.30.90">
    <property type="match status" value="1"/>
</dbReference>
<name>A0A1N7MNN9_9RHOB</name>
<proteinExistence type="predicted"/>
<dbReference type="PANTHER" id="PTHR42954:SF2">
    <property type="entry name" value="FE(2+) TRANSPORT PROTEIN A"/>
    <property type="match status" value="1"/>
</dbReference>
<keyword evidence="5" id="KW-1185">Reference proteome</keyword>
<evidence type="ECO:0000313" key="5">
    <source>
        <dbReference type="Proteomes" id="UP000186098"/>
    </source>
</evidence>
<dbReference type="GO" id="GO:0046914">
    <property type="term" value="F:transition metal ion binding"/>
    <property type="evidence" value="ECO:0007669"/>
    <property type="project" value="InterPro"/>
</dbReference>
<feature type="domain" description="Ferrous iron transporter FeoA-like" evidence="3">
    <location>
        <begin position="59"/>
        <end position="131"/>
    </location>
</feature>
<gene>
    <name evidence="4" type="ORF">SAMN05421795_108144</name>
</gene>
<dbReference type="AlphaFoldDB" id="A0A1N7MNN9"/>
<protein>
    <submittedName>
        <fullName evidence="4">Fe2+ transport system protein FeoA</fullName>
    </submittedName>
</protein>
<dbReference type="SUPFAM" id="SSF50037">
    <property type="entry name" value="C-terminal domain of transcriptional repressors"/>
    <property type="match status" value="1"/>
</dbReference>
<dbReference type="PANTHER" id="PTHR42954">
    <property type="entry name" value="FE(2+) TRANSPORT PROTEIN A"/>
    <property type="match status" value="1"/>
</dbReference>
<dbReference type="InterPro" id="IPR052713">
    <property type="entry name" value="FeoA"/>
</dbReference>
<dbReference type="Proteomes" id="UP000186098">
    <property type="component" value="Unassembled WGS sequence"/>
</dbReference>
<accession>A0A1N7MNN9</accession>
<feature type="compositionally biased region" description="Gly residues" evidence="2">
    <location>
        <begin position="8"/>
        <end position="25"/>
    </location>
</feature>
<reference evidence="5" key="1">
    <citation type="submission" date="2017-01" db="EMBL/GenBank/DDBJ databases">
        <authorList>
            <person name="Varghese N."/>
            <person name="Submissions S."/>
        </authorList>
    </citation>
    <scope>NUCLEOTIDE SEQUENCE [LARGE SCALE GENOMIC DNA]</scope>
    <source>
        <strain evidence="5">DSM 18714</strain>
    </source>
</reference>
<dbReference type="InterPro" id="IPR007167">
    <property type="entry name" value="Fe-transptr_FeoA-like"/>
</dbReference>
<dbReference type="InterPro" id="IPR038157">
    <property type="entry name" value="FeoA_core_dom"/>
</dbReference>
<sequence>MFRRQLGRAGGGFGRDDAGGGPDGVGRGRGGLGLGGLGRGARATCAPGCADPDECRFCGTLRDAPIGTVCRILRLKGGGAIRRRLLDLGLRPDREVIVLRSAPLYDPIELRVGDSFIVLRRREAAQIDIEHV</sequence>
<dbReference type="SMART" id="SM00899">
    <property type="entry name" value="FeoA"/>
    <property type="match status" value="1"/>
</dbReference>
<evidence type="ECO:0000256" key="2">
    <source>
        <dbReference type="SAM" id="MobiDB-lite"/>
    </source>
</evidence>
<dbReference type="RefSeq" id="WP_083947784.1">
    <property type="nucleotide sequence ID" value="NZ_FTOM01000008.1"/>
</dbReference>
<evidence type="ECO:0000259" key="3">
    <source>
        <dbReference type="SMART" id="SM00899"/>
    </source>
</evidence>
<organism evidence="4 5">
    <name type="scientific">Phaeovulum vinaykumarii</name>
    <dbReference type="NCBI Taxonomy" id="407234"/>
    <lineage>
        <taxon>Bacteria</taxon>
        <taxon>Pseudomonadati</taxon>
        <taxon>Pseudomonadota</taxon>
        <taxon>Alphaproteobacteria</taxon>
        <taxon>Rhodobacterales</taxon>
        <taxon>Paracoccaceae</taxon>
        <taxon>Phaeovulum</taxon>
    </lineage>
</organism>
<dbReference type="Pfam" id="PF04023">
    <property type="entry name" value="FeoA"/>
    <property type="match status" value="1"/>
</dbReference>
<dbReference type="InterPro" id="IPR008988">
    <property type="entry name" value="Transcriptional_repressor_C"/>
</dbReference>
<dbReference type="STRING" id="407234.SAMN05421795_108144"/>
<evidence type="ECO:0000256" key="1">
    <source>
        <dbReference type="ARBA" id="ARBA00023004"/>
    </source>
</evidence>
<evidence type="ECO:0000313" key="4">
    <source>
        <dbReference type="EMBL" id="SIS87776.1"/>
    </source>
</evidence>
<keyword evidence="1" id="KW-0408">Iron</keyword>